<gene>
    <name evidence="2" type="ORF">MNBD_GAMMA23-1763</name>
</gene>
<feature type="transmembrane region" description="Helical" evidence="1">
    <location>
        <begin position="23"/>
        <end position="42"/>
    </location>
</feature>
<evidence type="ECO:0000313" key="2">
    <source>
        <dbReference type="EMBL" id="VAW96397.1"/>
    </source>
</evidence>
<keyword evidence="1" id="KW-1133">Transmembrane helix</keyword>
<keyword evidence="1" id="KW-0472">Membrane</keyword>
<accession>A0A3B1A9U8</accession>
<proteinExistence type="predicted"/>
<reference evidence="2" key="1">
    <citation type="submission" date="2018-06" db="EMBL/GenBank/DDBJ databases">
        <authorList>
            <person name="Zhirakovskaya E."/>
        </authorList>
    </citation>
    <scope>NUCLEOTIDE SEQUENCE</scope>
</reference>
<name>A0A3B1A9U8_9ZZZZ</name>
<keyword evidence="1" id="KW-0812">Transmembrane</keyword>
<protein>
    <submittedName>
        <fullName evidence="2">Uncharacterized protein</fullName>
    </submittedName>
</protein>
<organism evidence="2">
    <name type="scientific">hydrothermal vent metagenome</name>
    <dbReference type="NCBI Taxonomy" id="652676"/>
    <lineage>
        <taxon>unclassified sequences</taxon>
        <taxon>metagenomes</taxon>
        <taxon>ecological metagenomes</taxon>
    </lineage>
</organism>
<sequence>MYPSLYIISKKISKTIEPAMRRLNALTIRWVLLLSFAIVYNAKNKLNTMNKKTSTITLLTIIDYLRISKPLRLAKIHIRYSNLATVFGKAHL</sequence>
<dbReference type="AlphaFoldDB" id="A0A3B1A9U8"/>
<evidence type="ECO:0000256" key="1">
    <source>
        <dbReference type="SAM" id="Phobius"/>
    </source>
</evidence>
<dbReference type="EMBL" id="UOFT01000052">
    <property type="protein sequence ID" value="VAW96397.1"/>
    <property type="molecule type" value="Genomic_DNA"/>
</dbReference>